<gene>
    <name evidence="2" type="ORF">P691DRAFT_67667</name>
</gene>
<accession>A0A9P5XD73</accession>
<dbReference type="AlphaFoldDB" id="A0A9P5XD73"/>
<dbReference type="EMBL" id="MU151171">
    <property type="protein sequence ID" value="KAF9448154.1"/>
    <property type="molecule type" value="Genomic_DNA"/>
</dbReference>
<comment type="caution">
    <text evidence="2">The sequence shown here is derived from an EMBL/GenBank/DDBJ whole genome shotgun (WGS) entry which is preliminary data.</text>
</comment>
<evidence type="ECO:0000256" key="1">
    <source>
        <dbReference type="SAM" id="MobiDB-lite"/>
    </source>
</evidence>
<reference evidence="2" key="1">
    <citation type="submission" date="2020-11" db="EMBL/GenBank/DDBJ databases">
        <authorList>
            <consortium name="DOE Joint Genome Institute"/>
            <person name="Ahrendt S."/>
            <person name="Riley R."/>
            <person name="Andreopoulos W."/>
            <person name="Labutti K."/>
            <person name="Pangilinan J."/>
            <person name="Ruiz-Duenas F.J."/>
            <person name="Barrasa J.M."/>
            <person name="Sanchez-Garcia M."/>
            <person name="Camarero S."/>
            <person name="Miyauchi S."/>
            <person name="Serrano A."/>
            <person name="Linde D."/>
            <person name="Babiker R."/>
            <person name="Drula E."/>
            <person name="Ayuso-Fernandez I."/>
            <person name="Pacheco R."/>
            <person name="Padilla G."/>
            <person name="Ferreira P."/>
            <person name="Barriuso J."/>
            <person name="Kellner H."/>
            <person name="Castanera R."/>
            <person name="Alfaro M."/>
            <person name="Ramirez L."/>
            <person name="Pisabarro A.G."/>
            <person name="Kuo A."/>
            <person name="Tritt A."/>
            <person name="Lipzen A."/>
            <person name="He G."/>
            <person name="Yan M."/>
            <person name="Ng V."/>
            <person name="Cullen D."/>
            <person name="Martin F."/>
            <person name="Rosso M.-N."/>
            <person name="Henrissat B."/>
            <person name="Hibbett D."/>
            <person name="Martinez A.T."/>
            <person name="Grigoriev I.V."/>
        </authorList>
    </citation>
    <scope>NUCLEOTIDE SEQUENCE</scope>
    <source>
        <strain evidence="2">MF-IS2</strain>
    </source>
</reference>
<name>A0A9P5XD73_9AGAR</name>
<proteinExistence type="predicted"/>
<keyword evidence="3" id="KW-1185">Reference proteome</keyword>
<evidence type="ECO:0000313" key="2">
    <source>
        <dbReference type="EMBL" id="KAF9448154.1"/>
    </source>
</evidence>
<protein>
    <submittedName>
        <fullName evidence="2">Uncharacterized protein</fullName>
    </submittedName>
</protein>
<feature type="region of interest" description="Disordered" evidence="1">
    <location>
        <begin position="40"/>
        <end position="60"/>
    </location>
</feature>
<dbReference type="Proteomes" id="UP000807342">
    <property type="component" value="Unassembled WGS sequence"/>
</dbReference>
<sequence length="125" mass="13333">MLPSSLHYLYLYCSNAGPRDICGKAPRRVTATLPSYGISNKERFDRNEGGLSQLGDASSSFLPRMAPRASRLSPRQQPCETTRCLESSLCSSNSRTGNTGSVQSCSLCGSDSGIGGPEVCEPPLQ</sequence>
<evidence type="ECO:0000313" key="3">
    <source>
        <dbReference type="Proteomes" id="UP000807342"/>
    </source>
</evidence>
<organism evidence="2 3">
    <name type="scientific">Macrolepiota fuliginosa MF-IS2</name>
    <dbReference type="NCBI Taxonomy" id="1400762"/>
    <lineage>
        <taxon>Eukaryota</taxon>
        <taxon>Fungi</taxon>
        <taxon>Dikarya</taxon>
        <taxon>Basidiomycota</taxon>
        <taxon>Agaricomycotina</taxon>
        <taxon>Agaricomycetes</taxon>
        <taxon>Agaricomycetidae</taxon>
        <taxon>Agaricales</taxon>
        <taxon>Agaricineae</taxon>
        <taxon>Agaricaceae</taxon>
        <taxon>Macrolepiota</taxon>
    </lineage>
</organism>